<accession>A0A835MZB0</accession>
<comment type="caution">
    <text evidence="2">The sequence shown here is derived from an EMBL/GenBank/DDBJ whole genome shotgun (WGS) entry which is preliminary data.</text>
</comment>
<evidence type="ECO:0000313" key="2">
    <source>
        <dbReference type="EMBL" id="KAF9678981.1"/>
    </source>
</evidence>
<gene>
    <name evidence="2" type="ORF">SADUNF_Sadunf07G0092700</name>
</gene>
<feature type="transmembrane region" description="Helical" evidence="1">
    <location>
        <begin position="106"/>
        <end position="126"/>
    </location>
</feature>
<keyword evidence="3" id="KW-1185">Reference proteome</keyword>
<keyword evidence="1" id="KW-0812">Transmembrane</keyword>
<protein>
    <submittedName>
        <fullName evidence="2">Uncharacterized protein</fullName>
    </submittedName>
</protein>
<feature type="transmembrane region" description="Helical" evidence="1">
    <location>
        <begin position="40"/>
        <end position="58"/>
    </location>
</feature>
<keyword evidence="1" id="KW-0472">Membrane</keyword>
<dbReference type="AlphaFoldDB" id="A0A835MZB0"/>
<evidence type="ECO:0000313" key="3">
    <source>
        <dbReference type="Proteomes" id="UP000657918"/>
    </source>
</evidence>
<proteinExistence type="predicted"/>
<feature type="transmembrane region" description="Helical" evidence="1">
    <location>
        <begin position="7"/>
        <end position="28"/>
    </location>
</feature>
<reference evidence="2 3" key="1">
    <citation type="submission" date="2020-10" db="EMBL/GenBank/DDBJ databases">
        <title>Plant Genome Project.</title>
        <authorList>
            <person name="Zhang R.-G."/>
        </authorList>
    </citation>
    <scope>NUCLEOTIDE SEQUENCE [LARGE SCALE GENOMIC DNA]</scope>
    <source>
        <strain evidence="2">FAFU-HL-1</strain>
        <tissue evidence="2">Leaf</tissue>
    </source>
</reference>
<organism evidence="2 3">
    <name type="scientific">Salix dunnii</name>
    <dbReference type="NCBI Taxonomy" id="1413687"/>
    <lineage>
        <taxon>Eukaryota</taxon>
        <taxon>Viridiplantae</taxon>
        <taxon>Streptophyta</taxon>
        <taxon>Embryophyta</taxon>
        <taxon>Tracheophyta</taxon>
        <taxon>Spermatophyta</taxon>
        <taxon>Magnoliopsida</taxon>
        <taxon>eudicotyledons</taxon>
        <taxon>Gunneridae</taxon>
        <taxon>Pentapetalae</taxon>
        <taxon>rosids</taxon>
        <taxon>fabids</taxon>
        <taxon>Malpighiales</taxon>
        <taxon>Salicaceae</taxon>
        <taxon>Saliceae</taxon>
        <taxon>Salix</taxon>
    </lineage>
</organism>
<dbReference type="EMBL" id="JADGMS010000007">
    <property type="protein sequence ID" value="KAF9678981.1"/>
    <property type="molecule type" value="Genomic_DNA"/>
</dbReference>
<dbReference type="OrthoDB" id="10646788at2759"/>
<name>A0A835MZB0_9ROSI</name>
<dbReference type="Proteomes" id="UP000657918">
    <property type="component" value="Unassembled WGS sequence"/>
</dbReference>
<keyword evidence="1" id="KW-1133">Transmembrane helix</keyword>
<sequence>MEMQRKFLGFLEYVVDDVVMVLVLSYGFTGSKSSRVDLSNAYELFVGFALLGVEAIGARMRLSLLGANPPTTTTLIGMARLGNNSLLVPSKFSRGRYKHWRSDNPFSLLSPLLWCLIATQVLFRVLLDFLPVWFQLCWFFQSGVSDNLALFCSSDSLSHHASVDFSQISPFDHLKLLLQLSSSIAVSTLMYPSYTNSVRFPRDSRKTGKHPLFIAENAAGPKPWFIPPFLWIEVQAP</sequence>
<evidence type="ECO:0000256" key="1">
    <source>
        <dbReference type="SAM" id="Phobius"/>
    </source>
</evidence>